<evidence type="ECO:0000256" key="2">
    <source>
        <dbReference type="SAM" id="SignalP"/>
    </source>
</evidence>
<gene>
    <name evidence="3" type="ORF">PSACC_01729</name>
</gene>
<protein>
    <submittedName>
        <fullName evidence="3">Uncharacterized protein</fullName>
    </submittedName>
</protein>
<evidence type="ECO:0000313" key="4">
    <source>
        <dbReference type="Proteomes" id="UP000240830"/>
    </source>
</evidence>
<feature type="region of interest" description="Disordered" evidence="1">
    <location>
        <begin position="200"/>
        <end position="239"/>
    </location>
</feature>
<organism evidence="3 4">
    <name type="scientific">Paramicrosporidium saccamoebae</name>
    <dbReference type="NCBI Taxonomy" id="1246581"/>
    <lineage>
        <taxon>Eukaryota</taxon>
        <taxon>Fungi</taxon>
        <taxon>Fungi incertae sedis</taxon>
        <taxon>Cryptomycota</taxon>
        <taxon>Cryptomycota incertae sedis</taxon>
        <taxon>Paramicrosporidium</taxon>
    </lineage>
</organism>
<comment type="caution">
    <text evidence="3">The sequence shown here is derived from an EMBL/GenBank/DDBJ whole genome shotgun (WGS) entry which is preliminary data.</text>
</comment>
<feature type="chain" id="PRO_5014163718" evidence="2">
    <location>
        <begin position="22"/>
        <end position="306"/>
    </location>
</feature>
<dbReference type="AlphaFoldDB" id="A0A2H9TL28"/>
<evidence type="ECO:0000313" key="3">
    <source>
        <dbReference type="EMBL" id="PJF18457.1"/>
    </source>
</evidence>
<reference evidence="3 4" key="1">
    <citation type="submission" date="2016-10" db="EMBL/GenBank/DDBJ databases">
        <title>The genome of Paramicrosporidium saccamoebae is the missing link in understanding Cryptomycota and Microsporidia evolution.</title>
        <authorList>
            <person name="Quandt C.A."/>
            <person name="Beaudet D."/>
            <person name="Corsaro D."/>
            <person name="Michel R."/>
            <person name="Corradi N."/>
            <person name="James T."/>
        </authorList>
    </citation>
    <scope>NUCLEOTIDE SEQUENCE [LARGE SCALE GENOMIC DNA]</scope>
    <source>
        <strain evidence="3 4">KSL3</strain>
    </source>
</reference>
<proteinExistence type="predicted"/>
<name>A0A2H9TL28_9FUNG</name>
<keyword evidence="2" id="KW-0732">Signal</keyword>
<evidence type="ECO:0000256" key="1">
    <source>
        <dbReference type="SAM" id="MobiDB-lite"/>
    </source>
</evidence>
<sequence length="306" mass="33558">MMQPTTEILVTFLLLLGYVQTSLVGQSSDTDSGDAAETLEEQLIRYKVIRAPTLHPGFKSSNIKRKTLKVAKKPASLDSEDAIHYSQRIRDPELRLVGSSESESSWVLLSESTAAHEATLLDANKAPSTTPVTVVTETTNIANVANLTDGIPCLNLQRVDSSDQGFAHIETKVKQPVPPEQLTQEKVDLVQPADHQTRDALSNLALPFKEKDYSSSEESSISEPVEAEEPREPSPTISPKKRFIDLMASPLYSPRKTSEELILPKLVYLGFSVHDEMPSRVTLGPAPYDSAEGESYVFFGSVNSSD</sequence>
<accession>A0A2H9TL28</accession>
<dbReference type="EMBL" id="MTSL01000123">
    <property type="protein sequence ID" value="PJF18457.1"/>
    <property type="molecule type" value="Genomic_DNA"/>
</dbReference>
<dbReference type="Proteomes" id="UP000240830">
    <property type="component" value="Unassembled WGS sequence"/>
</dbReference>
<keyword evidence="4" id="KW-1185">Reference proteome</keyword>
<feature type="signal peptide" evidence="2">
    <location>
        <begin position="1"/>
        <end position="21"/>
    </location>
</feature>